<keyword evidence="1" id="KW-0812">Transmembrane</keyword>
<keyword evidence="1" id="KW-0472">Membrane</keyword>
<dbReference type="Pfam" id="PF04892">
    <property type="entry name" value="VanZ"/>
    <property type="match status" value="1"/>
</dbReference>
<dbReference type="PANTHER" id="PTHR36834">
    <property type="entry name" value="MEMBRANE PROTEIN-RELATED"/>
    <property type="match status" value="1"/>
</dbReference>
<accession>A0A919FGT6</accession>
<reference evidence="3" key="1">
    <citation type="journal article" date="2014" name="Int. J. Syst. Evol. Microbiol.">
        <title>Complete genome sequence of Corynebacterium casei LMG S-19264T (=DSM 44701T), isolated from a smear-ripened cheese.</title>
        <authorList>
            <consortium name="US DOE Joint Genome Institute (JGI-PGF)"/>
            <person name="Walter F."/>
            <person name="Albersmeier A."/>
            <person name="Kalinowski J."/>
            <person name="Ruckert C."/>
        </authorList>
    </citation>
    <scope>NUCLEOTIDE SEQUENCE</scope>
    <source>
        <strain evidence="3">JCM 4646</strain>
    </source>
</reference>
<feature type="transmembrane region" description="Helical" evidence="1">
    <location>
        <begin position="133"/>
        <end position="156"/>
    </location>
</feature>
<dbReference type="AlphaFoldDB" id="A0A919FGT6"/>
<dbReference type="RefSeq" id="WP_190210201.1">
    <property type="nucleotide sequence ID" value="NZ_BNBO01000006.1"/>
</dbReference>
<sequence>MNDYASRPAAPRRTRRTLLPGLAVLGLAGALFAVRRPLAMSAPRCLAGRWHGCYDTFNGVVLMTLVALPLALLVVWALAHRRRRAGVTPAWRLSLAEVGLVHGTVPFLWLTMMPGAAPGTAPARVSLVPLRDLVTMGPLGIAGNLLVLAALGFFAPMRFTALASVPRVLALGAGCSVLVETAQYVLRLDRVSSVDDVLVNTAGAVLAALASRRWWRTTGNPASDLPRPVPAPAG</sequence>
<keyword evidence="4" id="KW-1185">Reference proteome</keyword>
<dbReference type="PANTHER" id="PTHR36834:SF1">
    <property type="entry name" value="INTEGRAL MEMBRANE PROTEIN"/>
    <property type="match status" value="1"/>
</dbReference>
<dbReference type="InterPro" id="IPR006976">
    <property type="entry name" value="VanZ-like"/>
</dbReference>
<evidence type="ECO:0000313" key="4">
    <source>
        <dbReference type="Proteomes" id="UP000617734"/>
    </source>
</evidence>
<gene>
    <name evidence="3" type="ORF">GCM10018781_17310</name>
</gene>
<evidence type="ECO:0000259" key="2">
    <source>
        <dbReference type="Pfam" id="PF04892"/>
    </source>
</evidence>
<dbReference type="GeneID" id="95352222"/>
<reference evidence="3" key="2">
    <citation type="submission" date="2020-09" db="EMBL/GenBank/DDBJ databases">
        <authorList>
            <person name="Sun Q."/>
            <person name="Ohkuma M."/>
        </authorList>
    </citation>
    <scope>NUCLEOTIDE SEQUENCE</scope>
    <source>
        <strain evidence="3">JCM 4646</strain>
    </source>
</reference>
<dbReference type="InterPro" id="IPR006311">
    <property type="entry name" value="TAT_signal"/>
</dbReference>
<dbReference type="Proteomes" id="UP000617734">
    <property type="component" value="Unassembled WGS sequence"/>
</dbReference>
<feature type="transmembrane region" description="Helical" evidence="1">
    <location>
        <begin position="91"/>
        <end position="113"/>
    </location>
</feature>
<name>A0A919FGT6_9ACTN</name>
<protein>
    <recommendedName>
        <fullName evidence="2">VanZ-like domain-containing protein</fullName>
    </recommendedName>
</protein>
<proteinExistence type="predicted"/>
<keyword evidence="1" id="KW-1133">Transmembrane helix</keyword>
<feature type="domain" description="VanZ-like" evidence="2">
    <location>
        <begin position="110"/>
        <end position="210"/>
    </location>
</feature>
<evidence type="ECO:0000313" key="3">
    <source>
        <dbReference type="EMBL" id="GHH65198.1"/>
    </source>
</evidence>
<evidence type="ECO:0000256" key="1">
    <source>
        <dbReference type="SAM" id="Phobius"/>
    </source>
</evidence>
<organism evidence="3 4">
    <name type="scientific">Kitasatospora indigofera</name>
    <dbReference type="NCBI Taxonomy" id="67307"/>
    <lineage>
        <taxon>Bacteria</taxon>
        <taxon>Bacillati</taxon>
        <taxon>Actinomycetota</taxon>
        <taxon>Actinomycetes</taxon>
        <taxon>Kitasatosporales</taxon>
        <taxon>Streptomycetaceae</taxon>
        <taxon>Kitasatospora</taxon>
    </lineage>
</organism>
<dbReference type="PROSITE" id="PS51318">
    <property type="entry name" value="TAT"/>
    <property type="match status" value="1"/>
</dbReference>
<dbReference type="InterPro" id="IPR053150">
    <property type="entry name" value="Teicoplanin_resist-assoc"/>
</dbReference>
<dbReference type="EMBL" id="BNBO01000006">
    <property type="protein sequence ID" value="GHH65198.1"/>
    <property type="molecule type" value="Genomic_DNA"/>
</dbReference>
<comment type="caution">
    <text evidence="3">The sequence shown here is derived from an EMBL/GenBank/DDBJ whole genome shotgun (WGS) entry which is preliminary data.</text>
</comment>
<feature type="transmembrane region" description="Helical" evidence="1">
    <location>
        <begin position="57"/>
        <end position="79"/>
    </location>
</feature>